<comment type="similarity">
    <text evidence="2">Belongs to the binding-protein-dependent transport system permease family. FecCD subfamily.</text>
</comment>
<dbReference type="CDD" id="cd06550">
    <property type="entry name" value="TM_ABC_iron-siderophores_like"/>
    <property type="match status" value="1"/>
</dbReference>
<evidence type="ECO:0000313" key="10">
    <source>
        <dbReference type="Proteomes" id="UP000007722"/>
    </source>
</evidence>
<dbReference type="EMBL" id="CP002057">
    <property type="protein sequence ID" value="ADI36387.1"/>
    <property type="molecule type" value="Genomic_DNA"/>
</dbReference>
<dbReference type="FunFam" id="1.10.3470.10:FF:000001">
    <property type="entry name" value="Vitamin B12 ABC transporter permease BtuC"/>
    <property type="match status" value="1"/>
</dbReference>
<feature type="transmembrane region" description="Helical" evidence="8">
    <location>
        <begin position="173"/>
        <end position="194"/>
    </location>
</feature>
<dbReference type="KEGG" id="mvo:Mvol_0728"/>
<keyword evidence="3" id="KW-0813">Transport</keyword>
<evidence type="ECO:0000256" key="2">
    <source>
        <dbReference type="ARBA" id="ARBA00007935"/>
    </source>
</evidence>
<dbReference type="InterPro" id="IPR037294">
    <property type="entry name" value="ABC_BtuC-like"/>
</dbReference>
<dbReference type="AlphaFoldDB" id="D7DTC7"/>
<feature type="transmembrane region" description="Helical" evidence="8">
    <location>
        <begin position="109"/>
        <end position="128"/>
    </location>
</feature>
<organism evidence="9 10">
    <name type="scientific">Methanococcus voltae (strain ATCC BAA-1334 / A3)</name>
    <dbReference type="NCBI Taxonomy" id="456320"/>
    <lineage>
        <taxon>Archaea</taxon>
        <taxon>Methanobacteriati</taxon>
        <taxon>Methanobacteriota</taxon>
        <taxon>Methanomada group</taxon>
        <taxon>Methanococci</taxon>
        <taxon>Methanococcales</taxon>
        <taxon>Methanococcaceae</taxon>
        <taxon>Methanococcus</taxon>
    </lineage>
</organism>
<comment type="subcellular location">
    <subcellularLocation>
        <location evidence="1">Cell membrane</location>
        <topology evidence="1">Multi-pass membrane protein</topology>
    </subcellularLocation>
</comment>
<evidence type="ECO:0000256" key="1">
    <source>
        <dbReference type="ARBA" id="ARBA00004651"/>
    </source>
</evidence>
<dbReference type="InterPro" id="IPR000522">
    <property type="entry name" value="ABC_transptr_permease_BtuC"/>
</dbReference>
<keyword evidence="10" id="KW-1185">Reference proteome</keyword>
<dbReference type="PANTHER" id="PTHR30472:SF25">
    <property type="entry name" value="ABC TRANSPORTER PERMEASE PROTEIN MJ0876-RELATED"/>
    <property type="match status" value="1"/>
</dbReference>
<feature type="transmembrane region" description="Helical" evidence="8">
    <location>
        <begin position="269"/>
        <end position="296"/>
    </location>
</feature>
<keyword evidence="6 8" id="KW-1133">Transmembrane helix</keyword>
<dbReference type="FunCoup" id="D7DTC7">
    <property type="interactions" value="13"/>
</dbReference>
<dbReference type="HOGENOM" id="CLU_013016_0_0_2"/>
<dbReference type="Proteomes" id="UP000007722">
    <property type="component" value="Chromosome"/>
</dbReference>
<protein>
    <submittedName>
        <fullName evidence="9">Transport system permease protein</fullName>
    </submittedName>
</protein>
<reference evidence="9 10" key="1">
    <citation type="submission" date="2010-05" db="EMBL/GenBank/DDBJ databases">
        <title>Complete sequence of Methanococcus voltae A3.</title>
        <authorList>
            <consortium name="US DOE Joint Genome Institute"/>
            <person name="Lucas S."/>
            <person name="Copeland A."/>
            <person name="Lapidus A."/>
            <person name="Cheng J.-F."/>
            <person name="Bruce D."/>
            <person name="Goodwin L."/>
            <person name="Pitluck S."/>
            <person name="Lowry S."/>
            <person name="Clum A."/>
            <person name="Land M."/>
            <person name="Hauser L."/>
            <person name="Kyrpides N."/>
            <person name="Mikhailova N."/>
            <person name="Whitman W.B."/>
            <person name="Woyke T."/>
        </authorList>
    </citation>
    <scope>NUCLEOTIDE SEQUENCE [LARGE SCALE GENOMIC DNA]</scope>
    <source>
        <strain evidence="10">ATCC BAA-1334 / A3</strain>
    </source>
</reference>
<feature type="transmembrane region" description="Helical" evidence="8">
    <location>
        <begin position="302"/>
        <end position="322"/>
    </location>
</feature>
<keyword evidence="4" id="KW-1003">Cell membrane</keyword>
<dbReference type="GO" id="GO:0033214">
    <property type="term" value="P:siderophore-iron import into cell"/>
    <property type="evidence" value="ECO:0007669"/>
    <property type="project" value="TreeGrafter"/>
</dbReference>
<dbReference type="GO" id="GO:0005886">
    <property type="term" value="C:plasma membrane"/>
    <property type="evidence" value="ECO:0007669"/>
    <property type="project" value="UniProtKB-SubCell"/>
</dbReference>
<evidence type="ECO:0000313" key="9">
    <source>
        <dbReference type="EMBL" id="ADI36387.1"/>
    </source>
</evidence>
<evidence type="ECO:0000256" key="8">
    <source>
        <dbReference type="SAM" id="Phobius"/>
    </source>
</evidence>
<dbReference type="Gene3D" id="1.10.3470.10">
    <property type="entry name" value="ABC transporter involved in vitamin B12 uptake, BtuC"/>
    <property type="match status" value="1"/>
</dbReference>
<dbReference type="Pfam" id="PF01032">
    <property type="entry name" value="FecCD"/>
    <property type="match status" value="1"/>
</dbReference>
<feature type="transmembrane region" description="Helical" evidence="8">
    <location>
        <begin position="329"/>
        <end position="350"/>
    </location>
</feature>
<feature type="transmembrane region" description="Helical" evidence="8">
    <location>
        <begin position="214"/>
        <end position="234"/>
    </location>
</feature>
<name>D7DTC7_METV3</name>
<dbReference type="InParanoid" id="D7DTC7"/>
<dbReference type="GO" id="GO:0022857">
    <property type="term" value="F:transmembrane transporter activity"/>
    <property type="evidence" value="ECO:0007669"/>
    <property type="project" value="InterPro"/>
</dbReference>
<dbReference type="STRING" id="456320.Mvol_0728"/>
<proteinExistence type="inferred from homology"/>
<dbReference type="eggNOG" id="arCOG01007">
    <property type="taxonomic scope" value="Archaea"/>
</dbReference>
<dbReference type="SUPFAM" id="SSF81345">
    <property type="entry name" value="ABC transporter involved in vitamin B12 uptake, BtuC"/>
    <property type="match status" value="1"/>
</dbReference>
<keyword evidence="7 8" id="KW-0472">Membrane</keyword>
<accession>D7DTC7</accession>
<gene>
    <name evidence="9" type="ordered locus">Mvol_0728</name>
</gene>
<evidence type="ECO:0000256" key="3">
    <source>
        <dbReference type="ARBA" id="ARBA00022448"/>
    </source>
</evidence>
<dbReference type="OrthoDB" id="27848at2157"/>
<evidence type="ECO:0000256" key="6">
    <source>
        <dbReference type="ARBA" id="ARBA00022989"/>
    </source>
</evidence>
<sequence length="355" mass="38284">MDSKNNSEDTINSYKKKNLQKIILGLILIVLLILISIYSICTGEYQLSIMDILNSIFGNGSAASDLVIWNIRIPRVLAATIAGISLAVSGAVMQCVLRNPLASPFTMGVSHGAMFGACIAIMFLGVGSADSHGSIVIDNFQAVSLFAFVGSLVGVFVVLGLAKLRRLTPESMILAGVAMSSLFTAGTTLLQYFADEMQLAAMVYWTFGDLGRAGWTEIMIMFGITVIAMIYFIYKRWDYNALESGEETAKSVGVNTERTRLVGMIMSSLLTSVCVSFLGIIGFIGLICPHLVRIAVGGDYRYLIPLSALVGAVIVTFADLIATTVISPTILPVGILTSFLGAPMFLYLLMRMYKK</sequence>
<feature type="transmembrane region" description="Helical" evidence="8">
    <location>
        <begin position="76"/>
        <end position="97"/>
    </location>
</feature>
<dbReference type="PANTHER" id="PTHR30472">
    <property type="entry name" value="FERRIC ENTEROBACTIN TRANSPORT SYSTEM PERMEASE PROTEIN"/>
    <property type="match status" value="1"/>
</dbReference>
<evidence type="ECO:0000256" key="5">
    <source>
        <dbReference type="ARBA" id="ARBA00022692"/>
    </source>
</evidence>
<feature type="transmembrane region" description="Helical" evidence="8">
    <location>
        <begin position="140"/>
        <end position="161"/>
    </location>
</feature>
<evidence type="ECO:0000256" key="7">
    <source>
        <dbReference type="ARBA" id="ARBA00023136"/>
    </source>
</evidence>
<keyword evidence="5 8" id="KW-0812">Transmembrane</keyword>
<evidence type="ECO:0000256" key="4">
    <source>
        <dbReference type="ARBA" id="ARBA00022475"/>
    </source>
</evidence>
<feature type="transmembrane region" description="Helical" evidence="8">
    <location>
        <begin position="21"/>
        <end position="40"/>
    </location>
</feature>